<feature type="domain" description="Acyltransferase 3" evidence="2">
    <location>
        <begin position="9"/>
        <end position="95"/>
    </location>
</feature>
<feature type="transmembrane region" description="Helical" evidence="1">
    <location>
        <begin position="12"/>
        <end position="33"/>
    </location>
</feature>
<evidence type="ECO:0000313" key="3">
    <source>
        <dbReference type="EMBL" id="QNP48121.1"/>
    </source>
</evidence>
<dbReference type="Pfam" id="PF01757">
    <property type="entry name" value="Acyl_transf_3"/>
    <property type="match status" value="1"/>
</dbReference>
<keyword evidence="3" id="KW-0012">Acyltransferase</keyword>
<organism evidence="3 4">
    <name type="scientific">Diaphorobacter aerolatus</name>
    <dbReference type="NCBI Taxonomy" id="1288495"/>
    <lineage>
        <taxon>Bacteria</taxon>
        <taxon>Pseudomonadati</taxon>
        <taxon>Pseudomonadota</taxon>
        <taxon>Betaproteobacteria</taxon>
        <taxon>Burkholderiales</taxon>
        <taxon>Comamonadaceae</taxon>
        <taxon>Diaphorobacter</taxon>
    </lineage>
</organism>
<reference evidence="3 4" key="1">
    <citation type="submission" date="2020-08" db="EMBL/GenBank/DDBJ databases">
        <title>Genome sequence of Diaphorobacter aerolatus KACC 16536T.</title>
        <authorList>
            <person name="Hyun D.-W."/>
            <person name="Bae J.-W."/>
        </authorList>
    </citation>
    <scope>NUCLEOTIDE SEQUENCE [LARGE SCALE GENOMIC DNA]</scope>
    <source>
        <strain evidence="3 4">KACC 16536</strain>
    </source>
</reference>
<name>A0A7H0GIK5_9BURK</name>
<evidence type="ECO:0000256" key="1">
    <source>
        <dbReference type="SAM" id="Phobius"/>
    </source>
</evidence>
<dbReference type="EMBL" id="CP060783">
    <property type="protein sequence ID" value="QNP48121.1"/>
    <property type="molecule type" value="Genomic_DNA"/>
</dbReference>
<dbReference type="InterPro" id="IPR002656">
    <property type="entry name" value="Acyl_transf_3_dom"/>
</dbReference>
<sequence length="99" mass="11569">MQPSADHRNNFNLLRLLAALAVLWNHGGFLYRLDLPVPFAGHSLGAVAVYVFFFISGYLIAQSWARSDGWLDYSVKRAGRIFPGWWWRPCFQWPWSVRR</sequence>
<evidence type="ECO:0000259" key="2">
    <source>
        <dbReference type="Pfam" id="PF01757"/>
    </source>
</evidence>
<dbReference type="GO" id="GO:0016747">
    <property type="term" value="F:acyltransferase activity, transferring groups other than amino-acyl groups"/>
    <property type="evidence" value="ECO:0007669"/>
    <property type="project" value="InterPro"/>
</dbReference>
<dbReference type="Proteomes" id="UP000516028">
    <property type="component" value="Chromosome"/>
</dbReference>
<dbReference type="AlphaFoldDB" id="A0A7H0GIK5"/>
<keyword evidence="1" id="KW-0472">Membrane</keyword>
<evidence type="ECO:0000313" key="4">
    <source>
        <dbReference type="Proteomes" id="UP000516028"/>
    </source>
</evidence>
<gene>
    <name evidence="3" type="ORF">H9K75_19010</name>
</gene>
<feature type="transmembrane region" description="Helical" evidence="1">
    <location>
        <begin position="39"/>
        <end position="61"/>
    </location>
</feature>
<keyword evidence="4" id="KW-1185">Reference proteome</keyword>
<proteinExistence type="predicted"/>
<keyword evidence="3" id="KW-0808">Transferase</keyword>
<dbReference type="KEGG" id="daer:H9K75_19010"/>
<protein>
    <submittedName>
        <fullName evidence="3">Acyltransferase family protein</fullName>
    </submittedName>
</protein>
<accession>A0A7H0GIK5</accession>
<keyword evidence="1" id="KW-0812">Transmembrane</keyword>
<keyword evidence="1" id="KW-1133">Transmembrane helix</keyword>